<reference evidence="1" key="1">
    <citation type="submission" date="2021-01" db="EMBL/GenBank/DDBJ databases">
        <authorList>
            <consortium name="Genoscope - CEA"/>
            <person name="William W."/>
        </authorList>
    </citation>
    <scope>NUCLEOTIDE SEQUENCE</scope>
</reference>
<evidence type="ECO:0000313" key="1">
    <source>
        <dbReference type="EMBL" id="CAD8162635.1"/>
    </source>
</evidence>
<organism evidence="1 2">
    <name type="scientific">Paramecium pentaurelia</name>
    <dbReference type="NCBI Taxonomy" id="43138"/>
    <lineage>
        <taxon>Eukaryota</taxon>
        <taxon>Sar</taxon>
        <taxon>Alveolata</taxon>
        <taxon>Ciliophora</taxon>
        <taxon>Intramacronucleata</taxon>
        <taxon>Oligohymenophorea</taxon>
        <taxon>Peniculida</taxon>
        <taxon>Parameciidae</taxon>
        <taxon>Paramecium</taxon>
    </lineage>
</organism>
<protein>
    <submittedName>
        <fullName evidence="1">Uncharacterized protein</fullName>
    </submittedName>
</protein>
<dbReference type="Proteomes" id="UP000689195">
    <property type="component" value="Unassembled WGS sequence"/>
</dbReference>
<dbReference type="EMBL" id="CAJJDO010000038">
    <property type="protein sequence ID" value="CAD8162635.1"/>
    <property type="molecule type" value="Genomic_DNA"/>
</dbReference>
<name>A0A8S1UCI4_9CILI</name>
<proteinExistence type="predicted"/>
<sequence>MNLVNKLKKVGQEQQYDIGHVWIQDYRMGQFIQRYEENKIIQ</sequence>
<gene>
    <name evidence="1" type="ORF">PPENT_87.1.T0380163</name>
</gene>
<comment type="caution">
    <text evidence="1">The sequence shown here is derived from an EMBL/GenBank/DDBJ whole genome shotgun (WGS) entry which is preliminary data.</text>
</comment>
<evidence type="ECO:0000313" key="2">
    <source>
        <dbReference type="Proteomes" id="UP000689195"/>
    </source>
</evidence>
<accession>A0A8S1UCI4</accession>
<keyword evidence="2" id="KW-1185">Reference proteome</keyword>
<dbReference type="AlphaFoldDB" id="A0A8S1UCI4"/>